<sequence length="77" mass="8994">GGIKKKSALKENRYYKALNAIGSGLITCSYIWVGYFESKFDHKTTNQHGFWAQYTYYLKQEEVIIICEHLEIIILDT</sequence>
<feature type="non-terminal residue" evidence="2">
    <location>
        <position position="1"/>
    </location>
</feature>
<dbReference type="AlphaFoldDB" id="A0A1B7WES2"/>
<feature type="transmembrane region" description="Helical" evidence="1">
    <location>
        <begin position="14"/>
        <end position="33"/>
    </location>
</feature>
<comment type="caution">
    <text evidence="2">The sequence shown here is derived from an EMBL/GenBank/DDBJ whole genome shotgun (WGS) entry which is preliminary data.</text>
</comment>
<organism evidence="2 3">
    <name type="scientific">Aphanizomenon flos-aquae WA102</name>
    <dbReference type="NCBI Taxonomy" id="1710896"/>
    <lineage>
        <taxon>Bacteria</taxon>
        <taxon>Bacillati</taxon>
        <taxon>Cyanobacteriota</taxon>
        <taxon>Cyanophyceae</taxon>
        <taxon>Nostocales</taxon>
        <taxon>Aphanizomenonaceae</taxon>
        <taxon>Aphanizomenon</taxon>
    </lineage>
</organism>
<evidence type="ECO:0000313" key="2">
    <source>
        <dbReference type="EMBL" id="OBQ35513.1"/>
    </source>
</evidence>
<keyword evidence="1" id="KW-1133">Transmembrane helix</keyword>
<keyword evidence="1" id="KW-0472">Membrane</keyword>
<reference evidence="2 3" key="1">
    <citation type="submission" date="2015-09" db="EMBL/GenBank/DDBJ databases">
        <title>Aphanizomenon flos-aquae WA102.</title>
        <authorList>
            <person name="Driscoll C."/>
        </authorList>
    </citation>
    <scope>NUCLEOTIDE SEQUENCE [LARGE SCALE GENOMIC DNA]</scope>
    <source>
        <strain evidence="2">WA102</strain>
    </source>
</reference>
<protein>
    <submittedName>
        <fullName evidence="2">Uncharacterized protein</fullName>
    </submittedName>
</protein>
<dbReference type="EMBL" id="LJOW01000374">
    <property type="protein sequence ID" value="OBQ35513.1"/>
    <property type="molecule type" value="Genomic_DNA"/>
</dbReference>
<name>A0A1B7WES2_APHFL</name>
<evidence type="ECO:0000256" key="1">
    <source>
        <dbReference type="SAM" id="Phobius"/>
    </source>
</evidence>
<proteinExistence type="predicted"/>
<dbReference type="Proteomes" id="UP000092093">
    <property type="component" value="Unassembled WGS sequence"/>
</dbReference>
<gene>
    <name evidence="2" type="ORF">AN484_26210</name>
</gene>
<keyword evidence="1" id="KW-0812">Transmembrane</keyword>
<accession>A0A1B7WES2</accession>
<evidence type="ECO:0000313" key="3">
    <source>
        <dbReference type="Proteomes" id="UP000092093"/>
    </source>
</evidence>